<dbReference type="CDD" id="cd01127">
    <property type="entry name" value="TrwB_TraG_TraD_VirD4"/>
    <property type="match status" value="1"/>
</dbReference>
<name>A0ABX8GF66_EXIAC</name>
<keyword evidence="10" id="KW-1185">Reference proteome</keyword>
<feature type="compositionally biased region" description="Basic and acidic residues" evidence="7">
    <location>
        <begin position="700"/>
        <end position="719"/>
    </location>
</feature>
<evidence type="ECO:0000256" key="5">
    <source>
        <dbReference type="ARBA" id="ARBA00022989"/>
    </source>
</evidence>
<comment type="subcellular location">
    <subcellularLocation>
        <location evidence="1">Cell membrane</location>
        <topology evidence="1">Multi-pass membrane protein</topology>
    </subcellularLocation>
</comment>
<organism evidence="9 10">
    <name type="scientific">Exiguobacterium acetylicum</name>
    <name type="common">Brevibacterium acetylicum</name>
    <dbReference type="NCBI Taxonomy" id="41170"/>
    <lineage>
        <taxon>Bacteria</taxon>
        <taxon>Bacillati</taxon>
        <taxon>Bacillota</taxon>
        <taxon>Bacilli</taxon>
        <taxon>Bacillales</taxon>
        <taxon>Bacillales Family XII. Incertae Sedis</taxon>
        <taxon>Exiguobacterium</taxon>
    </lineage>
</organism>
<evidence type="ECO:0000313" key="9">
    <source>
        <dbReference type="EMBL" id="QWB32023.1"/>
    </source>
</evidence>
<keyword evidence="5 8" id="KW-1133">Transmembrane helix</keyword>
<evidence type="ECO:0000256" key="7">
    <source>
        <dbReference type="SAM" id="MobiDB-lite"/>
    </source>
</evidence>
<evidence type="ECO:0000256" key="8">
    <source>
        <dbReference type="SAM" id="Phobius"/>
    </source>
</evidence>
<dbReference type="Proteomes" id="UP000679498">
    <property type="component" value="Plasmid p4"/>
</dbReference>
<dbReference type="PANTHER" id="PTHR37937">
    <property type="entry name" value="CONJUGATIVE TRANSFER: DNA TRANSPORT"/>
    <property type="match status" value="1"/>
</dbReference>
<sequence length="793" mass="89471">MAKKEESALKVFTKRVVSSVFIGGALGYAATSLFHSYKVEKEFLDVALAFKDHYKWFLVQKEPIQYGAYVLSGLGFLFTFLSTKKKKNGYEDASQHGVYGNAVFSSLEELEENGFTPSRKTNTKWSKDPFKTIKVPEGIILGRDGQDLVILHNESKLDNRNVLIVGSPGSSKGQAFVIPNLLNNYSSSMVVTDPKGELYNQTADIKRDQGYKVHQVDFLNLVGSKYNPLDYVHDDMSAKKVADSISRNSSKDGKEDFFFNTARDLLTGLILYTKSTNPKASMLDVKRVFNRISDGDLGTQRLQEIVEEIGERHAAYQYFADAVSLGGNTRASVMSSFAQQTGIFSMQKVVEFTSESGFRFEELQEQKTIIYVKIPVKDNAVAPLTATFFDQLFTVLYDIGDKHDSILPIPTICMLDEFANLGNLNNYDNILSTCRGYRLSLITIVQDFAQLEEKYSKEQRRTFANNHDTALFLRTKDSDTAEYFEKSAGDTTVKFTTKSKSSSNDWMYIIGLSNKSNASSPSESEQYQKKPLVSQSELLNMKGDTCYVFTAGRVLKLQKAFQSLIYSGFITATKKSSNGHFAYVYPDNRDKYMEKMGFKKKESSFKAATQPFKKNSAIDIPPDEVIREVIVEEKQVIVSEPEHHEESEQESAASYLVLNEEKENEEYTDLLYSMMFKDEEKPRKADSRASKVKVNTQVAPKEKRPENDEIEQEKFEPVKESYLLAESDPEVVSELDKLLGQKQPGTNIVQEVSQVEKQVEELKVIAACSSLMNSMSPTMEENSSLQDDDDLPM</sequence>
<accession>A0ABX8GF66</accession>
<keyword evidence="3" id="KW-1003">Cell membrane</keyword>
<feature type="region of interest" description="Disordered" evidence="7">
    <location>
        <begin position="774"/>
        <end position="793"/>
    </location>
</feature>
<reference evidence="9 10" key="1">
    <citation type="submission" date="2021-05" db="EMBL/GenBank/DDBJ databases">
        <title>Biocontrol using Exiguobacterium acetylicum SI17 against litchi downy blight caused by Peronophythora litchii.</title>
        <authorList>
            <person name="Zheng L."/>
        </authorList>
    </citation>
    <scope>NUCLEOTIDE SEQUENCE [LARGE SCALE GENOMIC DNA]</scope>
    <source>
        <strain evidence="9 10">SI17</strain>
        <plasmid evidence="9 10">p4</plasmid>
    </source>
</reference>
<dbReference type="Pfam" id="PF02534">
    <property type="entry name" value="T4SS-DNA_transf"/>
    <property type="match status" value="1"/>
</dbReference>
<evidence type="ECO:0000256" key="6">
    <source>
        <dbReference type="ARBA" id="ARBA00023136"/>
    </source>
</evidence>
<proteinExistence type="inferred from homology"/>
<dbReference type="NCBIfam" id="NF045973">
    <property type="entry name" value="conju_CD1115"/>
    <property type="match status" value="1"/>
</dbReference>
<dbReference type="SUPFAM" id="SSF52540">
    <property type="entry name" value="P-loop containing nucleoside triphosphate hydrolases"/>
    <property type="match status" value="1"/>
</dbReference>
<evidence type="ECO:0000256" key="1">
    <source>
        <dbReference type="ARBA" id="ARBA00004651"/>
    </source>
</evidence>
<dbReference type="GeneID" id="88813489"/>
<keyword evidence="4 8" id="KW-0812">Transmembrane</keyword>
<evidence type="ECO:0000256" key="3">
    <source>
        <dbReference type="ARBA" id="ARBA00022475"/>
    </source>
</evidence>
<dbReference type="PANTHER" id="PTHR37937:SF1">
    <property type="entry name" value="CONJUGATIVE TRANSFER: DNA TRANSPORT"/>
    <property type="match status" value="1"/>
</dbReference>
<evidence type="ECO:0000256" key="4">
    <source>
        <dbReference type="ARBA" id="ARBA00022692"/>
    </source>
</evidence>
<dbReference type="RefSeq" id="WP_214814331.1">
    <property type="nucleotide sequence ID" value="NZ_CP075901.1"/>
</dbReference>
<comment type="similarity">
    <text evidence="2">Belongs to the VirD4/TraG family.</text>
</comment>
<dbReference type="EMBL" id="CP075901">
    <property type="protein sequence ID" value="QWB32023.1"/>
    <property type="molecule type" value="Genomic_DNA"/>
</dbReference>
<dbReference type="InterPro" id="IPR003688">
    <property type="entry name" value="TraG/VirD4"/>
</dbReference>
<evidence type="ECO:0000313" key="10">
    <source>
        <dbReference type="Proteomes" id="UP000679498"/>
    </source>
</evidence>
<geneLocation type="plasmid" evidence="9 10">
    <name>p4</name>
</geneLocation>
<keyword evidence="6 8" id="KW-0472">Membrane</keyword>
<protein>
    <submittedName>
        <fullName evidence="9">Type IV secretory system conjugative DNA transfer family protein</fullName>
    </submittedName>
</protein>
<evidence type="ECO:0000256" key="2">
    <source>
        <dbReference type="ARBA" id="ARBA00008806"/>
    </source>
</evidence>
<feature type="transmembrane region" description="Helical" evidence="8">
    <location>
        <begin position="12"/>
        <end position="34"/>
    </location>
</feature>
<dbReference type="InterPro" id="IPR027417">
    <property type="entry name" value="P-loop_NTPase"/>
</dbReference>
<keyword evidence="9" id="KW-0614">Plasmid</keyword>
<gene>
    <name evidence="9" type="ORF">KKI46_17435</name>
</gene>
<dbReference type="Gene3D" id="3.40.50.300">
    <property type="entry name" value="P-loop containing nucleotide triphosphate hydrolases"/>
    <property type="match status" value="1"/>
</dbReference>
<feature type="region of interest" description="Disordered" evidence="7">
    <location>
        <begin position="681"/>
        <end position="722"/>
    </location>
</feature>
<feature type="compositionally biased region" description="Polar residues" evidence="7">
    <location>
        <begin position="774"/>
        <end position="785"/>
    </location>
</feature>
<dbReference type="InterPro" id="IPR051539">
    <property type="entry name" value="T4SS-coupling_protein"/>
</dbReference>